<evidence type="ECO:0000313" key="3">
    <source>
        <dbReference type="Proteomes" id="UP001549031"/>
    </source>
</evidence>
<name>A0ABV2HAI4_9HYPH</name>
<dbReference type="EMBL" id="JBEPLJ010000014">
    <property type="protein sequence ID" value="MET3587533.1"/>
    <property type="molecule type" value="Genomic_DNA"/>
</dbReference>
<gene>
    <name evidence="2" type="ORF">ABID21_003658</name>
</gene>
<proteinExistence type="predicted"/>
<keyword evidence="3" id="KW-1185">Reference proteome</keyword>
<evidence type="ECO:0000313" key="2">
    <source>
        <dbReference type="EMBL" id="MET3587533.1"/>
    </source>
</evidence>
<evidence type="ECO:0000256" key="1">
    <source>
        <dbReference type="SAM" id="MobiDB-lite"/>
    </source>
</evidence>
<feature type="region of interest" description="Disordered" evidence="1">
    <location>
        <begin position="19"/>
        <end position="70"/>
    </location>
</feature>
<dbReference type="Proteomes" id="UP001549031">
    <property type="component" value="Unassembled WGS sequence"/>
</dbReference>
<sequence length="228" mass="25705">MTAFAAAPGIMHRQIRVPRRSSCDLRRRRGRSPISGRDGGVRARTRPREPEQLRSRLPRRQATRGNPVGSKRRRTFSFLLRLLDMNAAANSRLHSPCLWPARGRFCGSIVLNDWHLNRWQQPTSTTSPECSSPWTVLTAAMEQVIRSATEGVYFVRFDGNEVTLPLELVTVGEMIERTEDAPPHSAHRPTRLGPLHHERMAVPAPSPASVRHQTEAAGRIPPPERKAR</sequence>
<comment type="caution">
    <text evidence="2">The sequence shown here is derived from an EMBL/GenBank/DDBJ whole genome shotgun (WGS) entry which is preliminary data.</text>
</comment>
<protein>
    <submittedName>
        <fullName evidence="2">Uncharacterized protein</fullName>
    </submittedName>
</protein>
<feature type="region of interest" description="Disordered" evidence="1">
    <location>
        <begin position="203"/>
        <end position="228"/>
    </location>
</feature>
<reference evidence="2 3" key="1">
    <citation type="submission" date="2024-06" db="EMBL/GenBank/DDBJ databases">
        <title>Genomic Encyclopedia of Type Strains, Phase IV (KMG-IV): sequencing the most valuable type-strain genomes for metagenomic binning, comparative biology and taxonomic classification.</title>
        <authorList>
            <person name="Goeker M."/>
        </authorList>
    </citation>
    <scope>NUCLEOTIDE SEQUENCE [LARGE SCALE GENOMIC DNA]</scope>
    <source>
        <strain evidence="2 3">DSM 105042</strain>
    </source>
</reference>
<organism evidence="2 3">
    <name type="scientific">Pseudorhizobium tarimense</name>
    <dbReference type="NCBI Taxonomy" id="1079109"/>
    <lineage>
        <taxon>Bacteria</taxon>
        <taxon>Pseudomonadati</taxon>
        <taxon>Pseudomonadota</taxon>
        <taxon>Alphaproteobacteria</taxon>
        <taxon>Hyphomicrobiales</taxon>
        <taxon>Rhizobiaceae</taxon>
        <taxon>Rhizobium/Agrobacterium group</taxon>
        <taxon>Pseudorhizobium</taxon>
    </lineage>
</organism>
<accession>A0ABV2HAI4</accession>